<feature type="non-terminal residue" evidence="12">
    <location>
        <position position="1"/>
    </location>
</feature>
<evidence type="ECO:0000259" key="11">
    <source>
        <dbReference type="PROSITE" id="PS50157"/>
    </source>
</evidence>
<keyword evidence="9" id="KW-0539">Nucleus</keyword>
<evidence type="ECO:0000256" key="4">
    <source>
        <dbReference type="ARBA" id="ARBA00022771"/>
    </source>
</evidence>
<accession>A0A091M3Z7</accession>
<dbReference type="PROSITE" id="PS50157">
    <property type="entry name" value="ZINC_FINGER_C2H2_2"/>
    <property type="match status" value="2"/>
</dbReference>
<dbReference type="PANTHER" id="PTHR24394">
    <property type="entry name" value="ZINC FINGER PROTEIN"/>
    <property type="match status" value="1"/>
</dbReference>
<evidence type="ECO:0000256" key="9">
    <source>
        <dbReference type="ARBA" id="ARBA00023242"/>
    </source>
</evidence>
<dbReference type="Proteomes" id="UP000054116">
    <property type="component" value="Unassembled WGS sequence"/>
</dbReference>
<dbReference type="SUPFAM" id="SSF57667">
    <property type="entry name" value="beta-beta-alpha zinc fingers"/>
    <property type="match status" value="1"/>
</dbReference>
<dbReference type="InterPro" id="IPR036236">
    <property type="entry name" value="Znf_C2H2_sf"/>
</dbReference>
<keyword evidence="7" id="KW-0238">DNA-binding</keyword>
<reference evidence="12 13" key="1">
    <citation type="submission" date="2014-04" db="EMBL/GenBank/DDBJ databases">
        <title>Genome evolution of avian class.</title>
        <authorList>
            <person name="Zhang G."/>
            <person name="Li C."/>
        </authorList>
    </citation>
    <scope>NUCLEOTIDE SEQUENCE [LARGE SCALE GENOMIC DNA]</scope>
    <source>
        <strain evidence="12">BGI_N322</strain>
    </source>
</reference>
<feature type="non-terminal residue" evidence="12">
    <location>
        <position position="45"/>
    </location>
</feature>
<evidence type="ECO:0000256" key="2">
    <source>
        <dbReference type="ARBA" id="ARBA00022723"/>
    </source>
</evidence>
<dbReference type="PANTHER" id="PTHR24394:SF29">
    <property type="entry name" value="MYONEURIN"/>
    <property type="match status" value="1"/>
</dbReference>
<keyword evidence="5" id="KW-0862">Zinc</keyword>
<proteinExistence type="predicted"/>
<dbReference type="GO" id="GO:0000981">
    <property type="term" value="F:DNA-binding transcription factor activity, RNA polymerase II-specific"/>
    <property type="evidence" value="ECO:0007669"/>
    <property type="project" value="TreeGrafter"/>
</dbReference>
<feature type="domain" description="C2H2-type" evidence="11">
    <location>
        <begin position="1"/>
        <end position="24"/>
    </location>
</feature>
<dbReference type="GO" id="GO:0005634">
    <property type="term" value="C:nucleus"/>
    <property type="evidence" value="ECO:0007669"/>
    <property type="project" value="UniProtKB-SubCell"/>
</dbReference>
<evidence type="ECO:0000313" key="13">
    <source>
        <dbReference type="Proteomes" id="UP000054116"/>
    </source>
</evidence>
<evidence type="ECO:0000256" key="5">
    <source>
        <dbReference type="ARBA" id="ARBA00022833"/>
    </source>
</evidence>
<keyword evidence="3" id="KW-0677">Repeat</keyword>
<dbReference type="FunFam" id="3.30.160.60:FF:001022">
    <property type="entry name" value="zinc finger and BTB domain-containing protein 17 isoform X1"/>
    <property type="match status" value="1"/>
</dbReference>
<dbReference type="InterPro" id="IPR013087">
    <property type="entry name" value="Znf_C2H2_type"/>
</dbReference>
<organism evidence="12 13">
    <name type="scientific">Cariama cristata</name>
    <name type="common">Red-legged seriema</name>
    <dbReference type="NCBI Taxonomy" id="54380"/>
    <lineage>
        <taxon>Eukaryota</taxon>
        <taxon>Metazoa</taxon>
        <taxon>Chordata</taxon>
        <taxon>Craniata</taxon>
        <taxon>Vertebrata</taxon>
        <taxon>Euteleostomi</taxon>
        <taxon>Archelosauria</taxon>
        <taxon>Archosauria</taxon>
        <taxon>Dinosauria</taxon>
        <taxon>Saurischia</taxon>
        <taxon>Theropoda</taxon>
        <taxon>Coelurosauria</taxon>
        <taxon>Aves</taxon>
        <taxon>Neognathae</taxon>
        <taxon>Neoaves</taxon>
        <taxon>Telluraves</taxon>
        <taxon>Australaves</taxon>
        <taxon>Cariamiformes</taxon>
        <taxon>Cariamidae</taxon>
        <taxon>Cariama</taxon>
    </lineage>
</organism>
<dbReference type="GO" id="GO:0003677">
    <property type="term" value="F:DNA binding"/>
    <property type="evidence" value="ECO:0007669"/>
    <property type="project" value="UniProtKB-KW"/>
</dbReference>
<dbReference type="Pfam" id="PF13465">
    <property type="entry name" value="zf-H2C2_2"/>
    <property type="match status" value="1"/>
</dbReference>
<dbReference type="AlphaFoldDB" id="A0A091M3Z7"/>
<dbReference type="GO" id="GO:0008270">
    <property type="term" value="F:zinc ion binding"/>
    <property type="evidence" value="ECO:0007669"/>
    <property type="project" value="UniProtKB-KW"/>
</dbReference>
<dbReference type="Gene3D" id="3.30.160.60">
    <property type="entry name" value="Classic Zinc Finger"/>
    <property type="match status" value="2"/>
</dbReference>
<comment type="subcellular location">
    <subcellularLocation>
        <location evidence="1">Nucleus</location>
    </subcellularLocation>
</comment>
<keyword evidence="8" id="KW-0804">Transcription</keyword>
<evidence type="ECO:0000256" key="1">
    <source>
        <dbReference type="ARBA" id="ARBA00004123"/>
    </source>
</evidence>
<keyword evidence="6" id="KW-0805">Transcription regulation</keyword>
<sequence length="45" mass="5134">DCGKEFTHTGNFKRHIRIHTGEKPFSCRECNKAFSDPAACKAHEK</sequence>
<evidence type="ECO:0000313" key="12">
    <source>
        <dbReference type="EMBL" id="KFP65392.1"/>
    </source>
</evidence>
<evidence type="ECO:0000256" key="6">
    <source>
        <dbReference type="ARBA" id="ARBA00023015"/>
    </source>
</evidence>
<gene>
    <name evidence="12" type="ORF">N322_05710</name>
</gene>
<evidence type="ECO:0000256" key="8">
    <source>
        <dbReference type="ARBA" id="ARBA00023163"/>
    </source>
</evidence>
<keyword evidence="13" id="KW-1185">Reference proteome</keyword>
<evidence type="ECO:0000256" key="10">
    <source>
        <dbReference type="PROSITE-ProRule" id="PRU00042"/>
    </source>
</evidence>
<keyword evidence="2" id="KW-0479">Metal-binding</keyword>
<keyword evidence="4 10" id="KW-0863">Zinc-finger</keyword>
<dbReference type="EMBL" id="KK517916">
    <property type="protein sequence ID" value="KFP65392.1"/>
    <property type="molecule type" value="Genomic_DNA"/>
</dbReference>
<protein>
    <recommendedName>
        <fullName evidence="11">C2H2-type domain-containing protein</fullName>
    </recommendedName>
</protein>
<feature type="domain" description="C2H2-type" evidence="11">
    <location>
        <begin position="25"/>
        <end position="45"/>
    </location>
</feature>
<evidence type="ECO:0000256" key="3">
    <source>
        <dbReference type="ARBA" id="ARBA00022737"/>
    </source>
</evidence>
<evidence type="ECO:0000256" key="7">
    <source>
        <dbReference type="ARBA" id="ARBA00023125"/>
    </source>
</evidence>
<dbReference type="FunFam" id="3.30.160.60:FF:000325">
    <property type="entry name" value="ZFP90 zinc finger protein"/>
    <property type="match status" value="1"/>
</dbReference>
<name>A0A091M3Z7_CARIC</name>